<feature type="domain" description="PDZ GRASP-type" evidence="5">
    <location>
        <begin position="95"/>
        <end position="182"/>
    </location>
</feature>
<dbReference type="GO" id="GO:0000139">
    <property type="term" value="C:Golgi membrane"/>
    <property type="evidence" value="ECO:0007669"/>
    <property type="project" value="UniProtKB-SubCell"/>
</dbReference>
<dbReference type="PROSITE" id="PS51865">
    <property type="entry name" value="PDZ_GRASP"/>
    <property type="match status" value="2"/>
</dbReference>
<sequence>SPAAQAGLRPFFDYIVAVNGIRLVIHIYLLNKENTTLQEQLEAYENKTMTLDVYSTRAQELRKVEMIPTRTWGDDKDGLIGCSIRFTLFDTINDIVWHILDIMPNSPAERAGLDAHKDYIIGTSLGVMRAESDLYDLVEDYVDEPLPLHVYNLDADEVREVIIVPSNDWGGQGLLGCDVGYG</sequence>
<dbReference type="Pfam" id="PF04495">
    <property type="entry name" value="GRASP55_65"/>
    <property type="match status" value="1"/>
</dbReference>
<dbReference type="InterPro" id="IPR007583">
    <property type="entry name" value="GRASP55_65"/>
</dbReference>
<dbReference type="PANTHER" id="PTHR12893">
    <property type="entry name" value="GOLGI REASSEMBLY STACKING PROTEIN GRASP"/>
    <property type="match status" value="1"/>
</dbReference>
<evidence type="ECO:0000256" key="1">
    <source>
        <dbReference type="ARBA" id="ARBA00004394"/>
    </source>
</evidence>
<evidence type="ECO:0000259" key="5">
    <source>
        <dbReference type="PROSITE" id="PS51865"/>
    </source>
</evidence>
<dbReference type="PANTHER" id="PTHR12893:SF0">
    <property type="entry name" value="GRASP65"/>
    <property type="match status" value="1"/>
</dbReference>
<dbReference type="OrthoDB" id="3318at2759"/>
<evidence type="ECO:0000313" key="7">
    <source>
        <dbReference type="Proteomes" id="UP000193648"/>
    </source>
</evidence>
<keyword evidence="4" id="KW-0472">Membrane</keyword>
<keyword evidence="2" id="KW-0677">Repeat</keyword>
<organism evidence="6 7">
    <name type="scientific">Lobosporangium transversale</name>
    <dbReference type="NCBI Taxonomy" id="64571"/>
    <lineage>
        <taxon>Eukaryota</taxon>
        <taxon>Fungi</taxon>
        <taxon>Fungi incertae sedis</taxon>
        <taxon>Mucoromycota</taxon>
        <taxon>Mortierellomycotina</taxon>
        <taxon>Mortierellomycetes</taxon>
        <taxon>Mortierellales</taxon>
        <taxon>Mortierellaceae</taxon>
        <taxon>Lobosporangium</taxon>
    </lineage>
</organism>
<feature type="non-terminal residue" evidence="6">
    <location>
        <position position="1"/>
    </location>
</feature>
<dbReference type="GO" id="GO:0007030">
    <property type="term" value="P:Golgi organization"/>
    <property type="evidence" value="ECO:0007669"/>
    <property type="project" value="TreeGrafter"/>
</dbReference>
<dbReference type="InterPro" id="IPR036034">
    <property type="entry name" value="PDZ_sf"/>
</dbReference>
<comment type="subcellular location">
    <subcellularLocation>
        <location evidence="1">Golgi apparatus membrane</location>
    </subcellularLocation>
</comment>
<dbReference type="AlphaFoldDB" id="A0A1Y2GEU3"/>
<protein>
    <submittedName>
        <fullName evidence="6">Grasp55 grasp domain protein</fullName>
    </submittedName>
</protein>
<accession>A0A1Y2GEU3</accession>
<feature type="domain" description="PDZ GRASP-type" evidence="5">
    <location>
        <begin position="1"/>
        <end position="89"/>
    </location>
</feature>
<dbReference type="STRING" id="64571.A0A1Y2GEU3"/>
<dbReference type="Proteomes" id="UP000193648">
    <property type="component" value="Unassembled WGS sequence"/>
</dbReference>
<name>A0A1Y2GEU3_9FUNG</name>
<dbReference type="EMBL" id="MCFF01000036">
    <property type="protein sequence ID" value="ORZ08803.1"/>
    <property type="molecule type" value="Genomic_DNA"/>
</dbReference>
<dbReference type="InterPro" id="IPR024958">
    <property type="entry name" value="GRASP_PDZ"/>
</dbReference>
<keyword evidence="7" id="KW-1185">Reference proteome</keyword>
<evidence type="ECO:0000313" key="6">
    <source>
        <dbReference type="EMBL" id="ORZ08803.1"/>
    </source>
</evidence>
<comment type="caution">
    <text evidence="6">The sequence shown here is derived from an EMBL/GenBank/DDBJ whole genome shotgun (WGS) entry which is preliminary data.</text>
</comment>
<evidence type="ECO:0000256" key="2">
    <source>
        <dbReference type="ARBA" id="ARBA00022737"/>
    </source>
</evidence>
<gene>
    <name evidence="6" type="ORF">BCR41DRAFT_309754</name>
</gene>
<evidence type="ECO:0000256" key="4">
    <source>
        <dbReference type="ARBA" id="ARBA00023136"/>
    </source>
</evidence>
<dbReference type="Gene3D" id="2.30.42.10">
    <property type="match status" value="2"/>
</dbReference>
<evidence type="ECO:0000256" key="3">
    <source>
        <dbReference type="ARBA" id="ARBA00023034"/>
    </source>
</evidence>
<proteinExistence type="predicted"/>
<keyword evidence="3" id="KW-0333">Golgi apparatus</keyword>
<dbReference type="GeneID" id="33562810"/>
<dbReference type="RefSeq" id="XP_021878586.1">
    <property type="nucleotide sequence ID" value="XM_022020966.1"/>
</dbReference>
<dbReference type="InParanoid" id="A0A1Y2GEU3"/>
<reference evidence="6 7" key="1">
    <citation type="submission" date="2016-07" db="EMBL/GenBank/DDBJ databases">
        <title>Pervasive Adenine N6-methylation of Active Genes in Fungi.</title>
        <authorList>
            <consortium name="DOE Joint Genome Institute"/>
            <person name="Mondo S.J."/>
            <person name="Dannebaum R.O."/>
            <person name="Kuo R.C."/>
            <person name="Labutti K."/>
            <person name="Haridas S."/>
            <person name="Kuo A."/>
            <person name="Salamov A."/>
            <person name="Ahrendt S.R."/>
            <person name="Lipzen A."/>
            <person name="Sullivan W."/>
            <person name="Andreopoulos W.B."/>
            <person name="Clum A."/>
            <person name="Lindquist E."/>
            <person name="Daum C."/>
            <person name="Ramamoorthy G.K."/>
            <person name="Gryganskyi A."/>
            <person name="Culley D."/>
            <person name="Magnuson J.K."/>
            <person name="James T.Y."/>
            <person name="O'Malley M.A."/>
            <person name="Stajich J.E."/>
            <person name="Spatafora J.W."/>
            <person name="Visel A."/>
            <person name="Grigoriev I.V."/>
        </authorList>
    </citation>
    <scope>NUCLEOTIDE SEQUENCE [LARGE SCALE GENOMIC DNA]</scope>
    <source>
        <strain evidence="6 7">NRRL 3116</strain>
    </source>
</reference>